<name>A0A0F9CA70_9ZZZZ</name>
<evidence type="ECO:0000313" key="2">
    <source>
        <dbReference type="EMBL" id="KKK99254.1"/>
    </source>
</evidence>
<sequence>ARTIANIIIAKFFFSILNHLIFYAFIFYFLLDVLLNIILNS</sequence>
<proteinExistence type="predicted"/>
<protein>
    <submittedName>
        <fullName evidence="2">Uncharacterized protein</fullName>
    </submittedName>
</protein>
<comment type="caution">
    <text evidence="2">The sequence shown here is derived from an EMBL/GenBank/DDBJ whole genome shotgun (WGS) entry which is preliminary data.</text>
</comment>
<dbReference type="AlphaFoldDB" id="A0A0F9CA70"/>
<accession>A0A0F9CA70</accession>
<keyword evidence="1" id="KW-1133">Transmembrane helix</keyword>
<keyword evidence="1" id="KW-0472">Membrane</keyword>
<organism evidence="2">
    <name type="scientific">marine sediment metagenome</name>
    <dbReference type="NCBI Taxonomy" id="412755"/>
    <lineage>
        <taxon>unclassified sequences</taxon>
        <taxon>metagenomes</taxon>
        <taxon>ecological metagenomes</taxon>
    </lineage>
</organism>
<feature type="transmembrane region" description="Helical" evidence="1">
    <location>
        <begin position="12"/>
        <end position="31"/>
    </location>
</feature>
<evidence type="ECO:0000256" key="1">
    <source>
        <dbReference type="SAM" id="Phobius"/>
    </source>
</evidence>
<gene>
    <name evidence="2" type="ORF">LCGC14_2634600</name>
</gene>
<reference evidence="2" key="1">
    <citation type="journal article" date="2015" name="Nature">
        <title>Complex archaea that bridge the gap between prokaryotes and eukaryotes.</title>
        <authorList>
            <person name="Spang A."/>
            <person name="Saw J.H."/>
            <person name="Jorgensen S.L."/>
            <person name="Zaremba-Niedzwiedzka K."/>
            <person name="Martijn J."/>
            <person name="Lind A.E."/>
            <person name="van Eijk R."/>
            <person name="Schleper C."/>
            <person name="Guy L."/>
            <person name="Ettema T.J."/>
        </authorList>
    </citation>
    <scope>NUCLEOTIDE SEQUENCE</scope>
</reference>
<feature type="non-terminal residue" evidence="2">
    <location>
        <position position="1"/>
    </location>
</feature>
<dbReference type="EMBL" id="LAZR01045281">
    <property type="protein sequence ID" value="KKK99254.1"/>
    <property type="molecule type" value="Genomic_DNA"/>
</dbReference>
<keyword evidence="1" id="KW-0812">Transmembrane</keyword>